<dbReference type="InterPro" id="IPR023997">
    <property type="entry name" value="TonB-dep_OMP_SusC/RagA_CS"/>
</dbReference>
<evidence type="ECO:0000256" key="6">
    <source>
        <dbReference type="ARBA" id="ARBA00023136"/>
    </source>
</evidence>
<dbReference type="Gene3D" id="2.170.130.10">
    <property type="entry name" value="TonB-dependent receptor, plug domain"/>
    <property type="match status" value="1"/>
</dbReference>
<dbReference type="AlphaFoldDB" id="A0A1M4W487"/>
<dbReference type="GO" id="GO:0044718">
    <property type="term" value="P:siderophore transmembrane transport"/>
    <property type="evidence" value="ECO:0007669"/>
    <property type="project" value="TreeGrafter"/>
</dbReference>
<evidence type="ECO:0000256" key="4">
    <source>
        <dbReference type="ARBA" id="ARBA00022692"/>
    </source>
</evidence>
<dbReference type="NCBIfam" id="TIGR04056">
    <property type="entry name" value="OMP_RagA_SusC"/>
    <property type="match status" value="1"/>
</dbReference>
<dbReference type="InterPro" id="IPR023996">
    <property type="entry name" value="TonB-dep_OMP_SusC/RagA"/>
</dbReference>
<accession>A0A1M4W487</accession>
<dbReference type="PROSITE" id="PS52016">
    <property type="entry name" value="TONB_DEPENDENT_REC_3"/>
    <property type="match status" value="1"/>
</dbReference>
<dbReference type="PANTHER" id="PTHR30069:SF29">
    <property type="entry name" value="HEMOGLOBIN AND HEMOGLOBIN-HAPTOGLOBIN-BINDING PROTEIN 1-RELATED"/>
    <property type="match status" value="1"/>
</dbReference>
<keyword evidence="4 8" id="KW-0812">Transmembrane</keyword>
<evidence type="ECO:0000256" key="3">
    <source>
        <dbReference type="ARBA" id="ARBA00022452"/>
    </source>
</evidence>
<dbReference type="Pfam" id="PF07715">
    <property type="entry name" value="Plug"/>
    <property type="match status" value="1"/>
</dbReference>
<sequence>MSKKINLLFLLCNVLLPFFSLAQFTISGTVTDATNNPLPGVSVIHLNSFVATSTDANGKFSLVIPKKTGTLEFTYVGLARQTVPVVEVGESFVIKMKEDVGKLDEIVVTGLASSVRRSNLGNAVSTITSKQLVGTTVQPTMDAALYGKFTGSNISANSGAPGGGISIKLRGITSLVANSQPLFIVDGVYYDNSSINPGLNSISKAAGQGNTNFQDNPSNRIADLDPEDIDRIEILKGASAAAIYGSRAAAGVVLITTKRGRSGKPRIELSHSIGVQMQLKKLGQRQWTEDKVLASYGASAVPLFRGANGQIFDYEKELFGNKGLMNNTRVSISGGNENTTYYAGFTRKDDEGIVKRTGYKKTSVRLNLDQKVTSFIDANFSANYVTSNADRGFFNNDNTSTTLGVSFVSTPSWVNLYPDANGNYPNNPFAPSNFIQTRDLMTNREHVDRILLGGTATWKIFNFSKNSLRLIARAGMDNYTLNTIAIFPRELQFEKDGNGTNGASIYGTTLDKSTNFGGILVHNFKLSGNLEFTTQAGLTSENLDQDNVVNTATQLIGTQTNLNQASAIEVQQTKTIQKDRGFFVQEEMNYRDLVLLTLGMRGDKSSRNGDANKLYYYPKGALAINLHKLSTWNASTLSQLKLRAAYGESGNFAPFGAIYSPLVSAVFGGSTGSLITTTRGNEALVPERQKELEGGFDIGAFNNRVSLEATYYRKTVQDLIFNVAVATSSGFSFAWKNVAAIRNQGVELALNATPVLNKDLQWNFTVAFWKNKAKVTRLDVPAFNTGAFGATLGTYRIEKDKSPTQIVGIGGPSDKVDPQSGVAVYGDGEPDFNLSSYQDLVYKNFELSVLMHWKKGGDNINLSTLLSDIFGTSPDYDAMTLDPAKQLTNGKFRLAALGTTARPWVEDASYFRVRELGLTYRIPKHVFKNIADVKVGVSARNLINIFNYSSYDPEVSNFGSNAISSNVEVTPYPSSKSFHFTLTVNF</sequence>
<evidence type="ECO:0000256" key="2">
    <source>
        <dbReference type="ARBA" id="ARBA00022448"/>
    </source>
</evidence>
<evidence type="ECO:0000256" key="1">
    <source>
        <dbReference type="ARBA" id="ARBA00004571"/>
    </source>
</evidence>
<keyword evidence="6 8" id="KW-0472">Membrane</keyword>
<reference evidence="11 12" key="1">
    <citation type="submission" date="2016-11" db="EMBL/GenBank/DDBJ databases">
        <authorList>
            <person name="Jaros S."/>
            <person name="Januszkiewicz K."/>
            <person name="Wedrychowicz H."/>
        </authorList>
    </citation>
    <scope>NUCLEOTIDE SEQUENCE [LARGE SCALE GENOMIC DNA]</scope>
    <source>
        <strain evidence="11 12">DSM 18119</strain>
    </source>
</reference>
<gene>
    <name evidence="11" type="ORF">SAMN02745131_01079</name>
</gene>
<dbReference type="Gene3D" id="2.40.170.20">
    <property type="entry name" value="TonB-dependent receptor, beta-barrel domain"/>
    <property type="match status" value="1"/>
</dbReference>
<feature type="signal peptide" evidence="9">
    <location>
        <begin position="1"/>
        <end position="22"/>
    </location>
</feature>
<evidence type="ECO:0000256" key="7">
    <source>
        <dbReference type="ARBA" id="ARBA00023237"/>
    </source>
</evidence>
<dbReference type="InterPro" id="IPR037066">
    <property type="entry name" value="Plug_dom_sf"/>
</dbReference>
<dbReference type="Pfam" id="PF13715">
    <property type="entry name" value="CarbopepD_reg_2"/>
    <property type="match status" value="1"/>
</dbReference>
<feature type="chain" id="PRO_5012996742" evidence="9">
    <location>
        <begin position="23"/>
        <end position="986"/>
    </location>
</feature>
<evidence type="ECO:0000313" key="12">
    <source>
        <dbReference type="Proteomes" id="UP000184048"/>
    </source>
</evidence>
<dbReference type="OrthoDB" id="9768177at2"/>
<dbReference type="NCBIfam" id="TIGR04057">
    <property type="entry name" value="SusC_RagA_signa"/>
    <property type="match status" value="1"/>
</dbReference>
<feature type="domain" description="TonB-dependent receptor plug" evidence="10">
    <location>
        <begin position="119"/>
        <end position="252"/>
    </location>
</feature>
<dbReference type="STRING" id="1121884.SAMN02745131_01079"/>
<dbReference type="InterPro" id="IPR036942">
    <property type="entry name" value="Beta-barrel_TonB_sf"/>
</dbReference>
<dbReference type="RefSeq" id="WP_072834201.1">
    <property type="nucleotide sequence ID" value="NZ_FQUU01000003.1"/>
</dbReference>
<keyword evidence="12" id="KW-1185">Reference proteome</keyword>
<dbReference type="GO" id="GO:0015344">
    <property type="term" value="F:siderophore uptake transmembrane transporter activity"/>
    <property type="evidence" value="ECO:0007669"/>
    <property type="project" value="TreeGrafter"/>
</dbReference>
<keyword evidence="5 9" id="KW-0732">Signal</keyword>
<keyword evidence="3 8" id="KW-1134">Transmembrane beta strand</keyword>
<evidence type="ECO:0000259" key="10">
    <source>
        <dbReference type="Pfam" id="PF07715"/>
    </source>
</evidence>
<comment type="subcellular location">
    <subcellularLocation>
        <location evidence="1 8">Cell outer membrane</location>
        <topology evidence="1 8">Multi-pass membrane protein</topology>
    </subcellularLocation>
</comment>
<organism evidence="11 12">
    <name type="scientific">Flavisolibacter ginsengisoli DSM 18119</name>
    <dbReference type="NCBI Taxonomy" id="1121884"/>
    <lineage>
        <taxon>Bacteria</taxon>
        <taxon>Pseudomonadati</taxon>
        <taxon>Bacteroidota</taxon>
        <taxon>Chitinophagia</taxon>
        <taxon>Chitinophagales</taxon>
        <taxon>Chitinophagaceae</taxon>
        <taxon>Flavisolibacter</taxon>
    </lineage>
</organism>
<name>A0A1M4W487_9BACT</name>
<proteinExistence type="inferred from homology"/>
<dbReference type="InterPro" id="IPR008969">
    <property type="entry name" value="CarboxyPept-like_regulatory"/>
</dbReference>
<dbReference type="InterPro" id="IPR012910">
    <property type="entry name" value="Plug_dom"/>
</dbReference>
<dbReference type="SUPFAM" id="SSF56935">
    <property type="entry name" value="Porins"/>
    <property type="match status" value="1"/>
</dbReference>
<evidence type="ECO:0000256" key="8">
    <source>
        <dbReference type="PROSITE-ProRule" id="PRU01360"/>
    </source>
</evidence>
<dbReference type="Proteomes" id="UP000184048">
    <property type="component" value="Unassembled WGS sequence"/>
</dbReference>
<comment type="similarity">
    <text evidence="8">Belongs to the TonB-dependent receptor family.</text>
</comment>
<evidence type="ECO:0000256" key="5">
    <source>
        <dbReference type="ARBA" id="ARBA00022729"/>
    </source>
</evidence>
<dbReference type="EMBL" id="FQUU01000003">
    <property type="protein sequence ID" value="SHE75965.1"/>
    <property type="molecule type" value="Genomic_DNA"/>
</dbReference>
<dbReference type="GO" id="GO:0009279">
    <property type="term" value="C:cell outer membrane"/>
    <property type="evidence" value="ECO:0007669"/>
    <property type="project" value="UniProtKB-SubCell"/>
</dbReference>
<dbReference type="SUPFAM" id="SSF49464">
    <property type="entry name" value="Carboxypeptidase regulatory domain-like"/>
    <property type="match status" value="1"/>
</dbReference>
<protein>
    <submittedName>
        <fullName evidence="11">TonB-linked outer membrane protein, SusC/RagA family</fullName>
    </submittedName>
</protein>
<dbReference type="InterPro" id="IPR039426">
    <property type="entry name" value="TonB-dep_rcpt-like"/>
</dbReference>
<keyword evidence="2 8" id="KW-0813">Transport</keyword>
<dbReference type="Gene3D" id="2.60.40.1120">
    <property type="entry name" value="Carboxypeptidase-like, regulatory domain"/>
    <property type="match status" value="1"/>
</dbReference>
<dbReference type="PANTHER" id="PTHR30069">
    <property type="entry name" value="TONB-DEPENDENT OUTER MEMBRANE RECEPTOR"/>
    <property type="match status" value="1"/>
</dbReference>
<evidence type="ECO:0000256" key="9">
    <source>
        <dbReference type="SAM" id="SignalP"/>
    </source>
</evidence>
<keyword evidence="7 8" id="KW-0998">Cell outer membrane</keyword>
<evidence type="ECO:0000313" key="11">
    <source>
        <dbReference type="EMBL" id="SHE75965.1"/>
    </source>
</evidence>